<evidence type="ECO:0000313" key="2">
    <source>
        <dbReference type="EMBL" id="MBL4917453.1"/>
    </source>
</evidence>
<proteinExistence type="predicted"/>
<name>A0A8K0V8S9_9RHOB</name>
<comment type="caution">
    <text evidence="2">The sequence shown here is derived from an EMBL/GenBank/DDBJ whole genome shotgun (WGS) entry which is preliminary data.</text>
</comment>
<dbReference type="PROSITE" id="PS50943">
    <property type="entry name" value="HTH_CROC1"/>
    <property type="match status" value="1"/>
</dbReference>
<feature type="domain" description="HTH cro/C1-type" evidence="1">
    <location>
        <begin position="42"/>
        <end position="86"/>
    </location>
</feature>
<protein>
    <recommendedName>
        <fullName evidence="1">HTH cro/C1-type domain-containing protein</fullName>
    </recommendedName>
</protein>
<organism evidence="2 3">
    <name type="scientific">Szabonella alba</name>
    <dbReference type="NCBI Taxonomy" id="2804194"/>
    <lineage>
        <taxon>Bacteria</taxon>
        <taxon>Pseudomonadati</taxon>
        <taxon>Pseudomonadota</taxon>
        <taxon>Alphaproteobacteria</taxon>
        <taxon>Rhodobacterales</taxon>
        <taxon>Paracoccaceae</taxon>
        <taxon>Szabonella</taxon>
    </lineage>
</organism>
<sequence>MTFLDFEIDEKDLASAKFIGETRRGLVLALLEAKKNSPGVCQAEIARAIGMDKATLSKALNGQGNMTLRTISEIAWALDLFPVVHYCPMENDAIKGNHKRQIISGAHSANIPTHSWGDHKGKETFVKARNAVRNIRLDNASH</sequence>
<dbReference type="EMBL" id="JAESVN010000003">
    <property type="protein sequence ID" value="MBL4917453.1"/>
    <property type="molecule type" value="Genomic_DNA"/>
</dbReference>
<evidence type="ECO:0000313" key="3">
    <source>
        <dbReference type="Proteomes" id="UP000648908"/>
    </source>
</evidence>
<keyword evidence="3" id="KW-1185">Reference proteome</keyword>
<evidence type="ECO:0000259" key="1">
    <source>
        <dbReference type="PROSITE" id="PS50943"/>
    </source>
</evidence>
<dbReference type="CDD" id="cd00093">
    <property type="entry name" value="HTH_XRE"/>
    <property type="match status" value="1"/>
</dbReference>
<dbReference type="GO" id="GO:0003677">
    <property type="term" value="F:DNA binding"/>
    <property type="evidence" value="ECO:0007669"/>
    <property type="project" value="InterPro"/>
</dbReference>
<dbReference type="SUPFAM" id="SSF47413">
    <property type="entry name" value="lambda repressor-like DNA-binding domains"/>
    <property type="match status" value="1"/>
</dbReference>
<dbReference type="Proteomes" id="UP000648908">
    <property type="component" value="Unassembled WGS sequence"/>
</dbReference>
<accession>A0A8K0V8S9</accession>
<dbReference type="RefSeq" id="WP_202688360.1">
    <property type="nucleotide sequence ID" value="NZ_JAESVN010000003.1"/>
</dbReference>
<dbReference type="InterPro" id="IPR001387">
    <property type="entry name" value="Cro/C1-type_HTH"/>
</dbReference>
<dbReference type="InterPro" id="IPR010982">
    <property type="entry name" value="Lambda_DNA-bd_dom_sf"/>
</dbReference>
<dbReference type="AlphaFoldDB" id="A0A8K0V8S9"/>
<reference evidence="2" key="1">
    <citation type="submission" date="2021-01" db="EMBL/GenBank/DDBJ databases">
        <title>Tabrizicola alba sp. nov. a motile alkaliphilic bacterium isolated from a soda lake.</title>
        <authorList>
            <person name="Szuroczki S."/>
            <person name="Abbaszade G."/>
            <person name="Schumann P."/>
            <person name="Toth E."/>
        </authorList>
    </citation>
    <scope>NUCLEOTIDE SEQUENCE</scope>
    <source>
        <strain evidence="2">DMG-N-6</strain>
    </source>
</reference>
<dbReference type="Gene3D" id="1.10.260.40">
    <property type="entry name" value="lambda repressor-like DNA-binding domains"/>
    <property type="match status" value="1"/>
</dbReference>
<gene>
    <name evidence="2" type="ORF">JL811_09490</name>
</gene>